<evidence type="ECO:0000313" key="6">
    <source>
        <dbReference type="EMBL" id="VVD33280.1"/>
    </source>
</evidence>
<name>A0A5Q4ZUJ0_9BURK</name>
<accession>A0A5Q4ZUJ0</accession>
<dbReference type="SMART" id="SM00345">
    <property type="entry name" value="HTH_GNTR"/>
    <property type="match status" value="1"/>
</dbReference>
<keyword evidence="2" id="KW-0238">DNA-binding</keyword>
<dbReference type="InterPro" id="IPR036390">
    <property type="entry name" value="WH_DNA-bd_sf"/>
</dbReference>
<evidence type="ECO:0000313" key="7">
    <source>
        <dbReference type="Proteomes" id="UP000325811"/>
    </source>
</evidence>
<dbReference type="InterPro" id="IPR011711">
    <property type="entry name" value="GntR_C"/>
</dbReference>
<dbReference type="GO" id="GO:0003700">
    <property type="term" value="F:DNA-binding transcription factor activity"/>
    <property type="evidence" value="ECO:0007669"/>
    <property type="project" value="InterPro"/>
</dbReference>
<evidence type="ECO:0000256" key="1">
    <source>
        <dbReference type="ARBA" id="ARBA00023015"/>
    </source>
</evidence>
<dbReference type="InterPro" id="IPR008920">
    <property type="entry name" value="TF_FadR/GntR_C"/>
</dbReference>
<evidence type="ECO:0000256" key="4">
    <source>
        <dbReference type="SAM" id="MobiDB-lite"/>
    </source>
</evidence>
<dbReference type="PANTHER" id="PTHR43537">
    <property type="entry name" value="TRANSCRIPTIONAL REGULATOR, GNTR FAMILY"/>
    <property type="match status" value="1"/>
</dbReference>
<dbReference type="AlphaFoldDB" id="A0A5Q4ZUJ0"/>
<dbReference type="CDD" id="cd07377">
    <property type="entry name" value="WHTH_GntR"/>
    <property type="match status" value="1"/>
</dbReference>
<dbReference type="SMART" id="SM00895">
    <property type="entry name" value="FCD"/>
    <property type="match status" value="1"/>
</dbReference>
<sequence>MDAVLCSRRYDYWLQGMRNTKDGRTLNTAMFDQLREAILTGKLLPGQRLKVSLMAQTHGVSLNVVREALNRLAGEQWVEIEPQHGFRVRALTAEDLIDLVRQRAIFEGIALRQSIARGDVEWQSKVVAAHHRLSRTPVGVESEPERVNPEWLARHEEFNIVMMEACGSPRLVQIVRQLAEASAMYHRALLPAVSAEGELESEHTALLDAILAGDADLAVRVLTTHLEQTRDLMLPMLAKTLAPTEIAAEPDHVRPPEEKRRRGRPPGSRKVQAAVAK</sequence>
<evidence type="ECO:0000256" key="3">
    <source>
        <dbReference type="ARBA" id="ARBA00023163"/>
    </source>
</evidence>
<keyword evidence="3" id="KW-0804">Transcription</keyword>
<dbReference type="EMBL" id="LR699554">
    <property type="protein sequence ID" value="VVD33280.1"/>
    <property type="molecule type" value="Genomic_DNA"/>
</dbReference>
<dbReference type="KEGG" id="pdio:PDMSB3_1996.1"/>
<dbReference type="PROSITE" id="PS50949">
    <property type="entry name" value="HTH_GNTR"/>
    <property type="match status" value="1"/>
</dbReference>
<reference evidence="6 7" key="1">
    <citation type="submission" date="2019-08" db="EMBL/GenBank/DDBJ databases">
        <authorList>
            <person name="Herpell B J."/>
        </authorList>
    </citation>
    <scope>NUCLEOTIDE SEQUENCE [LARGE SCALE GENOMIC DNA]</scope>
    <source>
        <strain evidence="7">Msb3</strain>
    </source>
</reference>
<dbReference type="Pfam" id="PF00392">
    <property type="entry name" value="GntR"/>
    <property type="match status" value="1"/>
</dbReference>
<dbReference type="InterPro" id="IPR000524">
    <property type="entry name" value="Tscrpt_reg_HTH_GntR"/>
</dbReference>
<dbReference type="GO" id="GO:0003677">
    <property type="term" value="F:DNA binding"/>
    <property type="evidence" value="ECO:0007669"/>
    <property type="project" value="UniProtKB-KW"/>
</dbReference>
<keyword evidence="7" id="KW-1185">Reference proteome</keyword>
<dbReference type="Proteomes" id="UP000325811">
    <property type="component" value="Chromosome II"/>
</dbReference>
<dbReference type="InterPro" id="IPR036388">
    <property type="entry name" value="WH-like_DNA-bd_sf"/>
</dbReference>
<dbReference type="Gene3D" id="1.20.120.530">
    <property type="entry name" value="GntR ligand-binding domain-like"/>
    <property type="match status" value="1"/>
</dbReference>
<keyword evidence="1" id="KW-0805">Transcription regulation</keyword>
<gene>
    <name evidence="6" type="ORF">PDMSB3_1996</name>
</gene>
<dbReference type="Gene3D" id="1.10.10.10">
    <property type="entry name" value="Winged helix-like DNA-binding domain superfamily/Winged helix DNA-binding domain"/>
    <property type="match status" value="1"/>
</dbReference>
<organism evidence="6 7">
    <name type="scientific">Paraburkholderia dioscoreae</name>
    <dbReference type="NCBI Taxonomy" id="2604047"/>
    <lineage>
        <taxon>Bacteria</taxon>
        <taxon>Pseudomonadati</taxon>
        <taxon>Pseudomonadota</taxon>
        <taxon>Betaproteobacteria</taxon>
        <taxon>Burkholderiales</taxon>
        <taxon>Burkholderiaceae</taxon>
        <taxon>Paraburkholderia</taxon>
    </lineage>
</organism>
<evidence type="ECO:0000256" key="2">
    <source>
        <dbReference type="ARBA" id="ARBA00023125"/>
    </source>
</evidence>
<feature type="compositionally biased region" description="Basic and acidic residues" evidence="4">
    <location>
        <begin position="249"/>
        <end position="260"/>
    </location>
</feature>
<dbReference type="Pfam" id="PF07729">
    <property type="entry name" value="FCD"/>
    <property type="match status" value="1"/>
</dbReference>
<protein>
    <submittedName>
        <fullName evidence="6">Transcriptional regulator</fullName>
    </submittedName>
</protein>
<dbReference type="PANTHER" id="PTHR43537:SF5">
    <property type="entry name" value="UXU OPERON TRANSCRIPTIONAL REGULATOR"/>
    <property type="match status" value="1"/>
</dbReference>
<feature type="region of interest" description="Disordered" evidence="4">
    <location>
        <begin position="245"/>
        <end position="277"/>
    </location>
</feature>
<dbReference type="SUPFAM" id="SSF46785">
    <property type="entry name" value="Winged helix' DNA-binding domain"/>
    <property type="match status" value="1"/>
</dbReference>
<proteinExistence type="predicted"/>
<dbReference type="SUPFAM" id="SSF48008">
    <property type="entry name" value="GntR ligand-binding domain-like"/>
    <property type="match status" value="1"/>
</dbReference>
<feature type="domain" description="HTH gntR-type" evidence="5">
    <location>
        <begin position="24"/>
        <end position="91"/>
    </location>
</feature>
<evidence type="ECO:0000259" key="5">
    <source>
        <dbReference type="PROSITE" id="PS50949"/>
    </source>
</evidence>